<reference evidence="1" key="1">
    <citation type="submission" date="2023-04" db="EMBL/GenBank/DDBJ databases">
        <title>A chromosome-level genome assembly of the parasitoid wasp Eretmocerus hayati.</title>
        <authorList>
            <person name="Zhong Y."/>
            <person name="Liu S."/>
            <person name="Liu Y."/>
        </authorList>
    </citation>
    <scope>NUCLEOTIDE SEQUENCE</scope>
    <source>
        <strain evidence="1">ZJU_SS_LIU_2023</strain>
    </source>
</reference>
<protein>
    <submittedName>
        <fullName evidence="1">Uncharacterized protein</fullName>
    </submittedName>
</protein>
<organism evidence="1 2">
    <name type="scientific">Eretmocerus hayati</name>
    <dbReference type="NCBI Taxonomy" id="131215"/>
    <lineage>
        <taxon>Eukaryota</taxon>
        <taxon>Metazoa</taxon>
        <taxon>Ecdysozoa</taxon>
        <taxon>Arthropoda</taxon>
        <taxon>Hexapoda</taxon>
        <taxon>Insecta</taxon>
        <taxon>Pterygota</taxon>
        <taxon>Neoptera</taxon>
        <taxon>Endopterygota</taxon>
        <taxon>Hymenoptera</taxon>
        <taxon>Apocrita</taxon>
        <taxon>Proctotrupomorpha</taxon>
        <taxon>Chalcidoidea</taxon>
        <taxon>Aphelinidae</taxon>
        <taxon>Aphelininae</taxon>
        <taxon>Eretmocerus</taxon>
    </lineage>
</organism>
<keyword evidence="2" id="KW-1185">Reference proteome</keyword>
<name>A0ACC2NNV8_9HYME</name>
<sequence length="996" mass="111131">MQNQVGLLTDQNIYCPPQTWKMMTCGPQTRPQGERRRRKRRRGKQQLQQWRDASTPESATDRENELNPEEAKSKSHQLQRSRSRASRYREERRRRRRNRKNMKRGGMGRRDQRKWRDAGLIEPSALELVTSGSRDQASLLGDNPLNLSTTSGTSRIADTTRSNDTSSAVLPSPQLMNYESRIPEPPRPTSRYHIVPNIVSSRVAVEEHPGEVEREFSRNLEREYSRLAEKAAHGDGEDYESYGAEGEEEENVQEVLPSFDEKYGSQTTRQPEDKTHFDPERMLGYSRTDEDLPILDMENEVLQRTLNDYNAYMSSSLGRAALVGKDKIEQSSEHRRWGSNNAIPDVPLSASRESEDDEPKGDLSCINGTFVPAPFVHHTVIKYVKSSRPGHEYLEADYECEPGYELSRRNSSRLVCKSRRWLGKPPTCQRSRDHDRASSCAELGCEQLCKLNAGRAECLCHEGFKAEGRFCIDIDECGVNGGRGPCEDVCANLAGGYECSCTGTGRSLNSDRHTCRNSPTTEKSQAEAEITESGPCSYGNAGCSHTCLASMGRVFCLCPEGFVLQDDWKTCQDVDECAVPELQSEPCRFGCINTPGSYRCVPGPVASKSKQQQQQTMSGRTLNRSGECPPGYRSTSSNTCVDIDECSTNNGGCKEICENTEGSYFCACEGDERVLSSDRVSCVVAEERFQSMDREAALRMRFREASDIFCSPLNLAGRGYLLCADSQTTSVAPDSALVSASTTSPESDIVAATRRKNDDNDDEDEDEDEDETSGLVRSQVEPSPIRPGTKCQLQCPHGYELRGEYELTCRADGTWDGPKHGECLRYSKPRLDCPKDVVAELPPGRDEAFVTYEQPSTDLDWFRYVRSKPSWGTRLEANLKQGLHEITFYARHPVSKKQATCTLKITVQEGQAPKVTGCPSDIEITGKNGSAIAWDEPVFTDNIKVTRVTSNESPGQSFSLGGHKVEYEAGDEAGWTTKCIFTVVLRPITDTSPAYD</sequence>
<comment type="caution">
    <text evidence="1">The sequence shown here is derived from an EMBL/GenBank/DDBJ whole genome shotgun (WGS) entry which is preliminary data.</text>
</comment>
<evidence type="ECO:0000313" key="2">
    <source>
        <dbReference type="Proteomes" id="UP001239111"/>
    </source>
</evidence>
<accession>A0ACC2NNV8</accession>
<gene>
    <name evidence="1" type="ORF">QAD02_004123</name>
</gene>
<proteinExistence type="predicted"/>
<dbReference type="EMBL" id="CM056743">
    <property type="protein sequence ID" value="KAJ8672863.1"/>
    <property type="molecule type" value="Genomic_DNA"/>
</dbReference>
<dbReference type="Proteomes" id="UP001239111">
    <property type="component" value="Chromosome 3"/>
</dbReference>
<evidence type="ECO:0000313" key="1">
    <source>
        <dbReference type="EMBL" id="KAJ8672863.1"/>
    </source>
</evidence>